<dbReference type="SMART" id="SM00354">
    <property type="entry name" value="HTH_LACI"/>
    <property type="match status" value="1"/>
</dbReference>
<dbReference type="AlphaFoldDB" id="A0A840PBK8"/>
<dbReference type="GO" id="GO:0003700">
    <property type="term" value="F:DNA-binding transcription factor activity"/>
    <property type="evidence" value="ECO:0007669"/>
    <property type="project" value="TreeGrafter"/>
</dbReference>
<sequence>MTTIYQVAERAGVSISTVSLALNSPERVRAATLQRVLAAADELGFVPKADAASRARRGIGRIGVVAPFTSYSSFSRRLNGAMQAVNEHPAELVVYDQESAAIASPRLASLPLTKRLDGLIVMALPLDDAAARRLINHRLPTVLVDITHPDFSSVSIDDAAGGRLAARHLLERGHREIGYIQEHKIPTQLRLPPEGRLTGFRDELAAHGVALPASRVRTVSHDVRSAAAAAAELLDQNPRPTAIFAFDDQIAVGALRAAHERGLRVPDDLAVVGFDDDELAECVGLTTIRQPLEESGRAAVNTLLAEIADPQRPKQRVTLGLSLVRRETT</sequence>
<reference evidence="5 6" key="1">
    <citation type="submission" date="2020-08" db="EMBL/GenBank/DDBJ databases">
        <title>Genomic Encyclopedia of Type Strains, Phase IV (KMG-IV): sequencing the most valuable type-strain genomes for metagenomic binning, comparative biology and taxonomic classification.</title>
        <authorList>
            <person name="Goeker M."/>
        </authorList>
    </citation>
    <scope>NUCLEOTIDE SEQUENCE [LARGE SCALE GENOMIC DNA]</scope>
    <source>
        <strain evidence="5 6">DSM 45615</strain>
    </source>
</reference>
<keyword evidence="1" id="KW-0805">Transcription regulation</keyword>
<gene>
    <name evidence="5" type="ORF">HNP84_005810</name>
</gene>
<feature type="domain" description="HTH lacI-type" evidence="4">
    <location>
        <begin position="2"/>
        <end position="56"/>
    </location>
</feature>
<dbReference type="CDD" id="cd06267">
    <property type="entry name" value="PBP1_LacI_sugar_binding-like"/>
    <property type="match status" value="1"/>
</dbReference>
<dbReference type="EMBL" id="JACHGN010000013">
    <property type="protein sequence ID" value="MBB5136066.1"/>
    <property type="molecule type" value="Genomic_DNA"/>
</dbReference>
<dbReference type="Gene3D" id="1.10.260.40">
    <property type="entry name" value="lambda repressor-like DNA-binding domains"/>
    <property type="match status" value="1"/>
</dbReference>
<dbReference type="CDD" id="cd01392">
    <property type="entry name" value="HTH_LacI"/>
    <property type="match status" value="1"/>
</dbReference>
<dbReference type="InterPro" id="IPR000843">
    <property type="entry name" value="HTH_LacI"/>
</dbReference>
<dbReference type="SUPFAM" id="SSF53822">
    <property type="entry name" value="Periplasmic binding protein-like I"/>
    <property type="match status" value="1"/>
</dbReference>
<dbReference type="PANTHER" id="PTHR30146:SF109">
    <property type="entry name" value="HTH-TYPE TRANSCRIPTIONAL REGULATOR GALS"/>
    <property type="match status" value="1"/>
</dbReference>
<dbReference type="PANTHER" id="PTHR30146">
    <property type="entry name" value="LACI-RELATED TRANSCRIPTIONAL REPRESSOR"/>
    <property type="match status" value="1"/>
</dbReference>
<dbReference type="PROSITE" id="PS50932">
    <property type="entry name" value="HTH_LACI_2"/>
    <property type="match status" value="1"/>
</dbReference>
<evidence type="ECO:0000256" key="3">
    <source>
        <dbReference type="ARBA" id="ARBA00023163"/>
    </source>
</evidence>
<dbReference type="Pfam" id="PF00356">
    <property type="entry name" value="LacI"/>
    <property type="match status" value="1"/>
</dbReference>
<keyword evidence="3" id="KW-0804">Transcription</keyword>
<evidence type="ECO:0000313" key="5">
    <source>
        <dbReference type="EMBL" id="MBB5136066.1"/>
    </source>
</evidence>
<dbReference type="RefSeq" id="WP_185052989.1">
    <property type="nucleotide sequence ID" value="NZ_BAABIX010000017.1"/>
</dbReference>
<keyword evidence="2" id="KW-0238">DNA-binding</keyword>
<protein>
    <submittedName>
        <fullName evidence="5">LacI family transcriptional regulator</fullName>
    </submittedName>
</protein>
<name>A0A840PBK8_9ACTN</name>
<proteinExistence type="predicted"/>
<dbReference type="SUPFAM" id="SSF47413">
    <property type="entry name" value="lambda repressor-like DNA-binding domains"/>
    <property type="match status" value="1"/>
</dbReference>
<dbReference type="GO" id="GO:0000976">
    <property type="term" value="F:transcription cis-regulatory region binding"/>
    <property type="evidence" value="ECO:0007669"/>
    <property type="project" value="TreeGrafter"/>
</dbReference>
<dbReference type="InterPro" id="IPR028082">
    <property type="entry name" value="Peripla_BP_I"/>
</dbReference>
<evidence type="ECO:0000256" key="1">
    <source>
        <dbReference type="ARBA" id="ARBA00023015"/>
    </source>
</evidence>
<accession>A0A840PBK8</accession>
<evidence type="ECO:0000256" key="2">
    <source>
        <dbReference type="ARBA" id="ARBA00023125"/>
    </source>
</evidence>
<comment type="caution">
    <text evidence="5">The sequence shown here is derived from an EMBL/GenBank/DDBJ whole genome shotgun (WGS) entry which is preliminary data.</text>
</comment>
<dbReference type="InterPro" id="IPR010982">
    <property type="entry name" value="Lambda_DNA-bd_dom_sf"/>
</dbReference>
<organism evidence="5 6">
    <name type="scientific">Thermocatellispora tengchongensis</name>
    <dbReference type="NCBI Taxonomy" id="1073253"/>
    <lineage>
        <taxon>Bacteria</taxon>
        <taxon>Bacillati</taxon>
        <taxon>Actinomycetota</taxon>
        <taxon>Actinomycetes</taxon>
        <taxon>Streptosporangiales</taxon>
        <taxon>Streptosporangiaceae</taxon>
        <taxon>Thermocatellispora</taxon>
    </lineage>
</organism>
<keyword evidence="6" id="KW-1185">Reference proteome</keyword>
<dbReference type="InterPro" id="IPR046335">
    <property type="entry name" value="LacI/GalR-like_sensor"/>
</dbReference>
<dbReference type="Pfam" id="PF13377">
    <property type="entry name" value="Peripla_BP_3"/>
    <property type="match status" value="1"/>
</dbReference>
<evidence type="ECO:0000259" key="4">
    <source>
        <dbReference type="PROSITE" id="PS50932"/>
    </source>
</evidence>
<dbReference type="Proteomes" id="UP000578449">
    <property type="component" value="Unassembled WGS sequence"/>
</dbReference>
<evidence type="ECO:0000313" key="6">
    <source>
        <dbReference type="Proteomes" id="UP000578449"/>
    </source>
</evidence>
<dbReference type="Gene3D" id="3.40.50.2300">
    <property type="match status" value="2"/>
</dbReference>